<feature type="transmembrane region" description="Helical" evidence="8">
    <location>
        <begin position="120"/>
        <end position="138"/>
    </location>
</feature>
<keyword evidence="6 8" id="KW-0472">Membrane</keyword>
<evidence type="ECO:0000256" key="5">
    <source>
        <dbReference type="ARBA" id="ARBA00022989"/>
    </source>
</evidence>
<keyword evidence="4" id="KW-0256">Endoplasmic reticulum</keyword>
<evidence type="ECO:0008006" key="11">
    <source>
        <dbReference type="Google" id="ProtNLM"/>
    </source>
</evidence>
<proteinExistence type="inferred from homology"/>
<organism evidence="9 10">
    <name type="scientific">Coccomyxa viridis</name>
    <dbReference type="NCBI Taxonomy" id="1274662"/>
    <lineage>
        <taxon>Eukaryota</taxon>
        <taxon>Viridiplantae</taxon>
        <taxon>Chlorophyta</taxon>
        <taxon>core chlorophytes</taxon>
        <taxon>Trebouxiophyceae</taxon>
        <taxon>Trebouxiophyceae incertae sedis</taxon>
        <taxon>Coccomyxaceae</taxon>
        <taxon>Coccomyxa</taxon>
    </lineage>
</organism>
<dbReference type="Pfam" id="PF07019">
    <property type="entry name" value="EMC6"/>
    <property type="match status" value="1"/>
</dbReference>
<dbReference type="PANTHER" id="PTHR12906">
    <property type="entry name" value="PROTEIN C20ORF24 RAB5-INTERACTING PROTEIN"/>
    <property type="match status" value="1"/>
</dbReference>
<evidence type="ECO:0000256" key="6">
    <source>
        <dbReference type="ARBA" id="ARBA00023136"/>
    </source>
</evidence>
<reference evidence="9 10" key="1">
    <citation type="submission" date="2023-10" db="EMBL/GenBank/DDBJ databases">
        <authorList>
            <person name="Maclean D."/>
            <person name="Macfadyen A."/>
        </authorList>
    </citation>
    <scope>NUCLEOTIDE SEQUENCE [LARGE SCALE GENOMIC DNA]</scope>
</reference>
<protein>
    <recommendedName>
        <fullName evidence="11">Rab5-interacting protein</fullName>
    </recommendedName>
</protein>
<dbReference type="Proteomes" id="UP001314263">
    <property type="component" value="Unassembled WGS sequence"/>
</dbReference>
<gene>
    <name evidence="9" type="ORF">CVIRNUC_008457</name>
</gene>
<name>A0AAV1ID11_9CHLO</name>
<accession>A0AAV1ID11</accession>
<evidence type="ECO:0000256" key="7">
    <source>
        <dbReference type="SAM" id="MobiDB-lite"/>
    </source>
</evidence>
<feature type="compositionally biased region" description="Polar residues" evidence="7">
    <location>
        <begin position="1"/>
        <end position="17"/>
    </location>
</feature>
<dbReference type="GO" id="GO:0005739">
    <property type="term" value="C:mitochondrion"/>
    <property type="evidence" value="ECO:0007669"/>
    <property type="project" value="GOC"/>
</dbReference>
<evidence type="ECO:0000256" key="1">
    <source>
        <dbReference type="ARBA" id="ARBA00004477"/>
    </source>
</evidence>
<dbReference type="EMBL" id="CAUYUE010000012">
    <property type="protein sequence ID" value="CAK0785251.1"/>
    <property type="molecule type" value="Genomic_DNA"/>
</dbReference>
<keyword evidence="5 8" id="KW-1133">Transmembrane helix</keyword>
<keyword evidence="3 8" id="KW-0812">Transmembrane</keyword>
<feature type="transmembrane region" description="Helical" evidence="8">
    <location>
        <begin position="58"/>
        <end position="77"/>
    </location>
</feature>
<evidence type="ECO:0000256" key="2">
    <source>
        <dbReference type="ARBA" id="ARBA00009436"/>
    </source>
</evidence>
<feature type="region of interest" description="Disordered" evidence="7">
    <location>
        <begin position="1"/>
        <end position="28"/>
    </location>
</feature>
<dbReference type="InterPro" id="IPR029008">
    <property type="entry name" value="EMC6-like"/>
</dbReference>
<comment type="similarity">
    <text evidence="2">Belongs to the EMC6 family.</text>
</comment>
<comment type="subcellular location">
    <subcellularLocation>
        <location evidence="1">Endoplasmic reticulum membrane</location>
        <topology evidence="1">Multi-pass membrane protein</topology>
    </subcellularLocation>
</comment>
<keyword evidence="10" id="KW-1185">Reference proteome</keyword>
<evidence type="ECO:0000256" key="3">
    <source>
        <dbReference type="ARBA" id="ARBA00022692"/>
    </source>
</evidence>
<dbReference type="GO" id="GO:0005789">
    <property type="term" value="C:endoplasmic reticulum membrane"/>
    <property type="evidence" value="ECO:0007669"/>
    <property type="project" value="UniProtKB-SubCell"/>
</dbReference>
<comment type="caution">
    <text evidence="9">The sequence shown here is derived from an EMBL/GenBank/DDBJ whole genome shotgun (WGS) entry which is preliminary data.</text>
</comment>
<evidence type="ECO:0000313" key="10">
    <source>
        <dbReference type="Proteomes" id="UP001314263"/>
    </source>
</evidence>
<dbReference type="InterPro" id="IPR010742">
    <property type="entry name" value="RCAF1"/>
</dbReference>
<evidence type="ECO:0000313" key="9">
    <source>
        <dbReference type="EMBL" id="CAK0785251.1"/>
    </source>
</evidence>
<dbReference type="GO" id="GO:0097250">
    <property type="term" value="P:mitochondrial respirasome assembly"/>
    <property type="evidence" value="ECO:0007669"/>
    <property type="project" value="InterPro"/>
</dbReference>
<sequence>MVSPAKQLQKSSSSANEQAEGLMKDHRVKGPGPRLLLLFRKASSHTGAPWDKEDLLDVLHWMRQLLAVVAGCVWGVLPLTGLYAFLGFLALCLLLPYLWYQSQRIDEEEFGGHQALAGEGLAPALASFVLVWIIAYTFSHYHQW</sequence>
<evidence type="ECO:0000256" key="4">
    <source>
        <dbReference type="ARBA" id="ARBA00022824"/>
    </source>
</evidence>
<dbReference type="AlphaFoldDB" id="A0AAV1ID11"/>
<evidence type="ECO:0000256" key="8">
    <source>
        <dbReference type="SAM" id="Phobius"/>
    </source>
</evidence>
<dbReference type="PANTHER" id="PTHR12906:SF0">
    <property type="entry name" value="GEL COMPLEX SUBUNIT OPTI"/>
    <property type="match status" value="1"/>
</dbReference>